<evidence type="ECO:0000259" key="1">
    <source>
        <dbReference type="Pfam" id="PF22936"/>
    </source>
</evidence>
<dbReference type="Pfam" id="PF14223">
    <property type="entry name" value="Retrotran_gag_2"/>
    <property type="match status" value="1"/>
</dbReference>
<dbReference type="PANTHER" id="PTHR35317">
    <property type="entry name" value="OS04G0629600 PROTEIN"/>
    <property type="match status" value="1"/>
</dbReference>
<evidence type="ECO:0000313" key="3">
    <source>
        <dbReference type="Proteomes" id="UP000595140"/>
    </source>
</evidence>
<keyword evidence="3" id="KW-1185">Reference proteome</keyword>
<sequence>MTEDGKFRIEKFDGIDFSWWKMQIEDLMFHKDLDVVLGDKPEKMSDADWAGLDRKAMSVIRLSLTKNVAFNILKEKTAKRIMDALSNMYEKPSAANKVFLIRELVNTRKKNDTSVTEHINKLNSILARLLSVGIKFDDEDQALLLLSSLPDSWFGTVTTVIGLVGPDGFTFDQIRDLVLGEDLRRKSSEESSGELLHVGRGRINSRGSASDEEVTLTCCEESNVDSWVMDSGVSFHATHSGEALQNLVIEDFGKVRLADDRALDVTGMGDMVLKTSVSFWTLKDVKVVPALKKSLISVRQLDEQGHEVKFRDGQWKVVKGNLVMARGTKSGSLYMVELPSEGVTVPI</sequence>
<reference evidence="2 3" key="1">
    <citation type="submission" date="2018-04" db="EMBL/GenBank/DDBJ databases">
        <authorList>
            <person name="Vogel A."/>
        </authorList>
    </citation>
    <scope>NUCLEOTIDE SEQUENCE [LARGE SCALE GENOMIC DNA]</scope>
</reference>
<accession>A0A484LLB0</accession>
<protein>
    <recommendedName>
        <fullName evidence="1">Retrovirus-related Pol polyprotein from transposon TNT 1-94-like beta-barrel domain-containing protein</fullName>
    </recommendedName>
</protein>
<feature type="domain" description="Retrovirus-related Pol polyprotein from transposon TNT 1-94-like beta-barrel" evidence="1">
    <location>
        <begin position="227"/>
        <end position="305"/>
    </location>
</feature>
<dbReference type="Pfam" id="PF22936">
    <property type="entry name" value="Pol_BBD"/>
    <property type="match status" value="1"/>
</dbReference>
<dbReference type="PANTHER" id="PTHR35317:SF42">
    <property type="entry name" value="RETROTRANSPOSON GAG DOMAIN-CONTAINING PROTEIN"/>
    <property type="match status" value="1"/>
</dbReference>
<dbReference type="Proteomes" id="UP000595140">
    <property type="component" value="Unassembled WGS sequence"/>
</dbReference>
<gene>
    <name evidence="2" type="ORF">CCAM_LOCUS18870</name>
</gene>
<name>A0A484LLB0_9ASTE</name>
<organism evidence="2 3">
    <name type="scientific">Cuscuta campestris</name>
    <dbReference type="NCBI Taxonomy" id="132261"/>
    <lineage>
        <taxon>Eukaryota</taxon>
        <taxon>Viridiplantae</taxon>
        <taxon>Streptophyta</taxon>
        <taxon>Embryophyta</taxon>
        <taxon>Tracheophyta</taxon>
        <taxon>Spermatophyta</taxon>
        <taxon>Magnoliopsida</taxon>
        <taxon>eudicotyledons</taxon>
        <taxon>Gunneridae</taxon>
        <taxon>Pentapetalae</taxon>
        <taxon>asterids</taxon>
        <taxon>lamiids</taxon>
        <taxon>Solanales</taxon>
        <taxon>Convolvulaceae</taxon>
        <taxon>Cuscuteae</taxon>
        <taxon>Cuscuta</taxon>
        <taxon>Cuscuta subgen. Grammica</taxon>
        <taxon>Cuscuta sect. Cleistogrammica</taxon>
    </lineage>
</organism>
<dbReference type="InterPro" id="IPR054722">
    <property type="entry name" value="PolX-like_BBD"/>
</dbReference>
<dbReference type="EMBL" id="OOIL02001613">
    <property type="protein sequence ID" value="VFQ77094.1"/>
    <property type="molecule type" value="Genomic_DNA"/>
</dbReference>
<proteinExistence type="predicted"/>
<dbReference type="AlphaFoldDB" id="A0A484LLB0"/>
<evidence type="ECO:0000313" key="2">
    <source>
        <dbReference type="EMBL" id="VFQ77094.1"/>
    </source>
</evidence>
<dbReference type="OrthoDB" id="1727975at2759"/>